<dbReference type="EMBL" id="OW240913">
    <property type="protein sequence ID" value="CAH2247241.1"/>
    <property type="molecule type" value="Genomic_DNA"/>
</dbReference>
<accession>A0AAD1RBW2</accession>
<evidence type="ECO:0000313" key="2">
    <source>
        <dbReference type="EMBL" id="CAH2247241.1"/>
    </source>
</evidence>
<proteinExistence type="predicted"/>
<keyword evidence="3" id="KW-1185">Reference proteome</keyword>
<dbReference type="PANTHER" id="PTHR37984:SF5">
    <property type="entry name" value="PROTEIN NYNRIN-LIKE"/>
    <property type="match status" value="1"/>
</dbReference>
<gene>
    <name evidence="2" type="ORF">PECUL_23A032290</name>
</gene>
<dbReference type="AlphaFoldDB" id="A0AAD1RBW2"/>
<organism evidence="2 3">
    <name type="scientific">Pelobates cultripes</name>
    <name type="common">Western spadefoot toad</name>
    <dbReference type="NCBI Taxonomy" id="61616"/>
    <lineage>
        <taxon>Eukaryota</taxon>
        <taxon>Metazoa</taxon>
        <taxon>Chordata</taxon>
        <taxon>Craniata</taxon>
        <taxon>Vertebrata</taxon>
        <taxon>Euteleostomi</taxon>
        <taxon>Amphibia</taxon>
        <taxon>Batrachia</taxon>
        <taxon>Anura</taxon>
        <taxon>Pelobatoidea</taxon>
        <taxon>Pelobatidae</taxon>
        <taxon>Pelobates</taxon>
    </lineage>
</organism>
<dbReference type="InterPro" id="IPR036397">
    <property type="entry name" value="RNaseH_sf"/>
</dbReference>
<dbReference type="InterPro" id="IPR050951">
    <property type="entry name" value="Retrovirus_Pol_polyprotein"/>
</dbReference>
<dbReference type="GO" id="GO:0003676">
    <property type="term" value="F:nucleic acid binding"/>
    <property type="evidence" value="ECO:0007669"/>
    <property type="project" value="InterPro"/>
</dbReference>
<evidence type="ECO:0000313" key="3">
    <source>
        <dbReference type="Proteomes" id="UP001295444"/>
    </source>
</evidence>
<evidence type="ECO:0000256" key="1">
    <source>
        <dbReference type="SAM" id="MobiDB-lite"/>
    </source>
</evidence>
<reference evidence="2" key="1">
    <citation type="submission" date="2022-03" db="EMBL/GenBank/DDBJ databases">
        <authorList>
            <person name="Alioto T."/>
            <person name="Alioto T."/>
            <person name="Gomez Garrido J."/>
        </authorList>
    </citation>
    <scope>NUCLEOTIDE SEQUENCE</scope>
</reference>
<feature type="region of interest" description="Disordered" evidence="1">
    <location>
        <begin position="322"/>
        <end position="353"/>
    </location>
</feature>
<dbReference type="Proteomes" id="UP001295444">
    <property type="component" value="Chromosome 02"/>
</dbReference>
<feature type="region of interest" description="Disordered" evidence="1">
    <location>
        <begin position="203"/>
        <end position="236"/>
    </location>
</feature>
<name>A0AAD1RBW2_PELCU</name>
<dbReference type="SUPFAM" id="SSF53098">
    <property type="entry name" value="Ribonuclease H-like"/>
    <property type="match status" value="1"/>
</dbReference>
<dbReference type="InterPro" id="IPR012337">
    <property type="entry name" value="RNaseH-like_sf"/>
</dbReference>
<dbReference type="PANTHER" id="PTHR37984">
    <property type="entry name" value="PROTEIN CBG26694"/>
    <property type="match status" value="1"/>
</dbReference>
<dbReference type="Gene3D" id="3.30.420.10">
    <property type="entry name" value="Ribonuclease H-like superfamily/Ribonuclease H"/>
    <property type="match status" value="1"/>
</dbReference>
<sequence>MQTIIKPHPENASLRELSTPGRFWEVLFMDLSRQPLGFGAAKTIYINQTWDICEEVSRKLCEKWNILQTVTSVDTSEYMGLDDRTYDSLKSSIRRAVSEHQKDWDKHLEHIVYELRTTINPVTKYTPFYLMFHRHFQMSPVGEEPKGHGPISQSNEDFFLYISGMQEQRKADFFVAFDIVNYDILLQRIEQGISSGRRSLYSDSAAVSPGKIPRCSDVTETQRPKSHPSPSPLPPALTSCDLILPSSSSDLRSGATERHRSMVLTVEMAEVGTDFTKLFCRRVENHMVYGWWSCDLEWLHVGLLLAQKRGIRGRRSLYSDSAAVSPGKIPRCSDVTETQRPKSHPSPSPLPPALTSCDLILPSSSSDLRSGATERHRSMVLTVEMAEVGTDFTKLFCRRVENHVVDGWWSCDLEWLHVGLLLAQKRGIR</sequence>
<protein>
    <submittedName>
        <fullName evidence="2">Gypsy retrotransposon integrase 1</fullName>
    </submittedName>
</protein>